<organism evidence="1 2">
    <name type="scientific">Rubroshorea leprosula</name>
    <dbReference type="NCBI Taxonomy" id="152421"/>
    <lineage>
        <taxon>Eukaryota</taxon>
        <taxon>Viridiplantae</taxon>
        <taxon>Streptophyta</taxon>
        <taxon>Embryophyta</taxon>
        <taxon>Tracheophyta</taxon>
        <taxon>Spermatophyta</taxon>
        <taxon>Magnoliopsida</taxon>
        <taxon>eudicotyledons</taxon>
        <taxon>Gunneridae</taxon>
        <taxon>Pentapetalae</taxon>
        <taxon>rosids</taxon>
        <taxon>malvids</taxon>
        <taxon>Malvales</taxon>
        <taxon>Dipterocarpaceae</taxon>
        <taxon>Rubroshorea</taxon>
    </lineage>
</organism>
<keyword evidence="2" id="KW-1185">Reference proteome</keyword>
<dbReference type="AlphaFoldDB" id="A0AAV5L294"/>
<dbReference type="Pfam" id="PF05096">
    <property type="entry name" value="Glu_cyclase_2"/>
    <property type="match status" value="1"/>
</dbReference>
<dbReference type="GO" id="GO:0016603">
    <property type="term" value="F:glutaminyl-peptide cyclotransferase activity"/>
    <property type="evidence" value="ECO:0007669"/>
    <property type="project" value="InterPro"/>
</dbReference>
<dbReference type="PANTHER" id="PTHR31270">
    <property type="entry name" value="GLUTAMINYL-PEPTIDE CYCLOTRANSFERASE"/>
    <property type="match status" value="1"/>
</dbReference>
<dbReference type="PANTHER" id="PTHR31270:SF1">
    <property type="entry name" value="GLUTAMINYL-PEPTIDE CYCLOTRANSFERASE"/>
    <property type="match status" value="1"/>
</dbReference>
<accession>A0AAV5L294</accession>
<protein>
    <submittedName>
        <fullName evidence="1">Uncharacterized protein</fullName>
    </submittedName>
</protein>
<dbReference type="Proteomes" id="UP001054252">
    <property type="component" value="Unassembled WGS sequence"/>
</dbReference>
<dbReference type="InterPro" id="IPR007788">
    <property type="entry name" value="QCT"/>
</dbReference>
<evidence type="ECO:0000313" key="2">
    <source>
        <dbReference type="Proteomes" id="UP001054252"/>
    </source>
</evidence>
<dbReference type="EMBL" id="BPVZ01000090">
    <property type="protein sequence ID" value="GKV31218.1"/>
    <property type="molecule type" value="Genomic_DNA"/>
</dbReference>
<evidence type="ECO:0000313" key="1">
    <source>
        <dbReference type="EMBL" id="GKV31218.1"/>
    </source>
</evidence>
<gene>
    <name evidence="1" type="ORF">SLEP1_g39931</name>
</gene>
<reference evidence="1 2" key="1">
    <citation type="journal article" date="2021" name="Commun. Biol.">
        <title>The genome of Shorea leprosula (Dipterocarpaceae) highlights the ecological relevance of drought in aseasonal tropical rainforests.</title>
        <authorList>
            <person name="Ng K.K.S."/>
            <person name="Kobayashi M.J."/>
            <person name="Fawcett J.A."/>
            <person name="Hatakeyama M."/>
            <person name="Paape T."/>
            <person name="Ng C.H."/>
            <person name="Ang C.C."/>
            <person name="Tnah L.H."/>
            <person name="Lee C.T."/>
            <person name="Nishiyama T."/>
            <person name="Sese J."/>
            <person name="O'Brien M.J."/>
            <person name="Copetti D."/>
            <person name="Mohd Noor M.I."/>
            <person name="Ong R.C."/>
            <person name="Putra M."/>
            <person name="Sireger I.Z."/>
            <person name="Indrioko S."/>
            <person name="Kosugi Y."/>
            <person name="Izuno A."/>
            <person name="Isagi Y."/>
            <person name="Lee S.L."/>
            <person name="Shimizu K.K."/>
        </authorList>
    </citation>
    <scope>NUCLEOTIDE SEQUENCE [LARGE SCALE GENOMIC DNA]</scope>
    <source>
        <strain evidence="1">214</strain>
    </source>
</reference>
<name>A0AAV5L294_9ROSI</name>
<proteinExistence type="predicted"/>
<sequence>MQDGWGLATDGKILYGSDGTSTLYQIDPDTSKVIGKHIVKNNGSLCPLPQ</sequence>
<comment type="caution">
    <text evidence="1">The sequence shown here is derived from an EMBL/GenBank/DDBJ whole genome shotgun (WGS) entry which is preliminary data.</text>
</comment>